<dbReference type="EMBL" id="MU863914">
    <property type="protein sequence ID" value="KAK4200865.1"/>
    <property type="molecule type" value="Genomic_DNA"/>
</dbReference>
<dbReference type="AlphaFoldDB" id="A0AAN6XHV0"/>
<comment type="caution">
    <text evidence="2">The sequence shown here is derived from an EMBL/GenBank/DDBJ whole genome shotgun (WGS) entry which is preliminary data.</text>
</comment>
<dbReference type="InterPro" id="IPR052895">
    <property type="entry name" value="HetReg/Transcr_Mod"/>
</dbReference>
<accession>A0AAN6XHV0</accession>
<dbReference type="PANTHER" id="PTHR24148:SF78">
    <property type="entry name" value="HETEROKARYON INCOMPATIBILITY DOMAIN-CONTAINING PROTEIN"/>
    <property type="match status" value="1"/>
</dbReference>
<reference evidence="2" key="1">
    <citation type="journal article" date="2023" name="Mol. Phylogenet. Evol.">
        <title>Genome-scale phylogeny and comparative genomics of the fungal order Sordariales.</title>
        <authorList>
            <person name="Hensen N."/>
            <person name="Bonometti L."/>
            <person name="Westerberg I."/>
            <person name="Brannstrom I.O."/>
            <person name="Guillou S."/>
            <person name="Cros-Aarteil S."/>
            <person name="Calhoun S."/>
            <person name="Haridas S."/>
            <person name="Kuo A."/>
            <person name="Mondo S."/>
            <person name="Pangilinan J."/>
            <person name="Riley R."/>
            <person name="LaButti K."/>
            <person name="Andreopoulos B."/>
            <person name="Lipzen A."/>
            <person name="Chen C."/>
            <person name="Yan M."/>
            <person name="Daum C."/>
            <person name="Ng V."/>
            <person name="Clum A."/>
            <person name="Steindorff A."/>
            <person name="Ohm R.A."/>
            <person name="Martin F."/>
            <person name="Silar P."/>
            <person name="Natvig D.O."/>
            <person name="Lalanne C."/>
            <person name="Gautier V."/>
            <person name="Ament-Velasquez S.L."/>
            <person name="Kruys A."/>
            <person name="Hutchinson M.I."/>
            <person name="Powell A.J."/>
            <person name="Barry K."/>
            <person name="Miller A.N."/>
            <person name="Grigoriev I.V."/>
            <person name="Debuchy R."/>
            <person name="Gladieux P."/>
            <person name="Hiltunen Thoren M."/>
            <person name="Johannesson H."/>
        </authorList>
    </citation>
    <scope>NUCLEOTIDE SEQUENCE</scope>
    <source>
        <strain evidence="2">CBS 315.58</strain>
    </source>
</reference>
<name>A0AAN6XHV0_9PEZI</name>
<sequence>MASKIYQYSPLAEPTSIRLLCLLPAEDSTSPIHCQIIDYNLSILGETHLYEALSYVWGEPNSQHHVFIDGEKLVVTPNLHAALQHLRNAQLQRVLWVDAICINQGDTLEKSSQIQLMAKIYSKAARVVFATDGKDGDANDPKIISLLRRPWFRRIWEVAAARSITIKCGLAEIDGHAFAVALDSKVLPCIVTLPRLRSLITPLTLLMKEAVSRQRVTGRRWFQAVQRRPIGELVEMYHNREATVRHDKLFALYGMASKSPRPDYSILWRDLLRELVQGILGKALPVKAWNDTEIAVIEGKGAVFGRVDKVNTVAQDGQQEVVIDYKRADYGWSPDWLREEISLPPSVNAVRPDDIVCKLDDATNPMIIRPHADYFSIVMITVSLKRPLPKTEPPDWMSKNFLLVWDWTHAIVDASDPNAKFDVLIARHDLDHGLDYRLNRGFDMASVFLEKPATLARPLAEQQYRYEDPKTQNAKVKTALYKWDVRELKQVRSMLRRLMQKRLLTEGPELYTGLKRDYRSLVRLYKRELEVIQMKSEKGYHENPYACTIEETDAIDEILDGFIKEIKEVILPGAVGKRYTYSSKEFIQRLRIVEELAELILEIKSAGSDVLVHLPDLVASHALGGDMMRVLRPNRQGTPFDEPDKKLLLEAARNQGQGDIILQVLFKGFWDTSYRLSRGDLEDLLIAGINNQMVGDRVIELLLKSIVREARNEKHGESILRQLLSFEMVQDVVDDDVFEAVANMGRQGEGILELFRKLEIEPVEPRRSSWRGLFSRGRH</sequence>
<evidence type="ECO:0000313" key="2">
    <source>
        <dbReference type="EMBL" id="KAK4200865.1"/>
    </source>
</evidence>
<keyword evidence="3" id="KW-1185">Reference proteome</keyword>
<proteinExistence type="predicted"/>
<dbReference type="PANTHER" id="PTHR24148">
    <property type="entry name" value="ANKYRIN REPEAT DOMAIN-CONTAINING PROTEIN 39 HOMOLOG-RELATED"/>
    <property type="match status" value="1"/>
</dbReference>
<protein>
    <submittedName>
        <fullName evidence="2">Heterokaryon incompatibility protein-domain-containing protein</fullName>
    </submittedName>
</protein>
<organism evidence="2 3">
    <name type="scientific">Triangularia verruculosa</name>
    <dbReference type="NCBI Taxonomy" id="2587418"/>
    <lineage>
        <taxon>Eukaryota</taxon>
        <taxon>Fungi</taxon>
        <taxon>Dikarya</taxon>
        <taxon>Ascomycota</taxon>
        <taxon>Pezizomycotina</taxon>
        <taxon>Sordariomycetes</taxon>
        <taxon>Sordariomycetidae</taxon>
        <taxon>Sordariales</taxon>
        <taxon>Podosporaceae</taxon>
        <taxon>Triangularia</taxon>
    </lineage>
</organism>
<evidence type="ECO:0000313" key="3">
    <source>
        <dbReference type="Proteomes" id="UP001303160"/>
    </source>
</evidence>
<dbReference type="Pfam" id="PF06985">
    <property type="entry name" value="HET"/>
    <property type="match status" value="1"/>
</dbReference>
<dbReference type="Proteomes" id="UP001303160">
    <property type="component" value="Unassembled WGS sequence"/>
</dbReference>
<feature type="domain" description="Heterokaryon incompatibility" evidence="1">
    <location>
        <begin position="50"/>
        <end position="138"/>
    </location>
</feature>
<dbReference type="InterPro" id="IPR010730">
    <property type="entry name" value="HET"/>
</dbReference>
<gene>
    <name evidence="2" type="ORF">QBC40DRAFT_339558</name>
</gene>
<reference evidence="2" key="2">
    <citation type="submission" date="2023-05" db="EMBL/GenBank/DDBJ databases">
        <authorList>
            <consortium name="Lawrence Berkeley National Laboratory"/>
            <person name="Steindorff A."/>
            <person name="Hensen N."/>
            <person name="Bonometti L."/>
            <person name="Westerberg I."/>
            <person name="Brannstrom I.O."/>
            <person name="Guillou S."/>
            <person name="Cros-Aarteil S."/>
            <person name="Calhoun S."/>
            <person name="Haridas S."/>
            <person name="Kuo A."/>
            <person name="Mondo S."/>
            <person name="Pangilinan J."/>
            <person name="Riley R."/>
            <person name="Labutti K."/>
            <person name="Andreopoulos B."/>
            <person name="Lipzen A."/>
            <person name="Chen C."/>
            <person name="Yanf M."/>
            <person name="Daum C."/>
            <person name="Ng V."/>
            <person name="Clum A."/>
            <person name="Ohm R."/>
            <person name="Martin F."/>
            <person name="Silar P."/>
            <person name="Natvig D."/>
            <person name="Lalanne C."/>
            <person name="Gautier V."/>
            <person name="Ament-Velasquez S.L."/>
            <person name="Kruys A."/>
            <person name="Hutchinson M.I."/>
            <person name="Powell A.J."/>
            <person name="Barry K."/>
            <person name="Miller A.N."/>
            <person name="Grigoriev I.V."/>
            <person name="Debuchy R."/>
            <person name="Gladieux P."/>
            <person name="Thoren M.H."/>
            <person name="Johannesson H."/>
        </authorList>
    </citation>
    <scope>NUCLEOTIDE SEQUENCE</scope>
    <source>
        <strain evidence="2">CBS 315.58</strain>
    </source>
</reference>
<evidence type="ECO:0000259" key="1">
    <source>
        <dbReference type="Pfam" id="PF06985"/>
    </source>
</evidence>